<dbReference type="AlphaFoldDB" id="A0A016X227"/>
<accession>A0A016X227</accession>
<name>A0A016X227_9BILA</name>
<reference evidence="3" key="1">
    <citation type="journal article" date="2015" name="Nat. Genet.">
        <title>The genome and transcriptome of the zoonotic hookworm Ancylostoma ceylanicum identify infection-specific gene families.</title>
        <authorList>
            <person name="Schwarz E.M."/>
            <person name="Hu Y."/>
            <person name="Antoshechkin I."/>
            <person name="Miller M.M."/>
            <person name="Sternberg P.W."/>
            <person name="Aroian R.V."/>
        </authorList>
    </citation>
    <scope>NUCLEOTIDE SEQUENCE</scope>
    <source>
        <strain evidence="3">HY135</strain>
    </source>
</reference>
<feature type="region of interest" description="Disordered" evidence="1">
    <location>
        <begin position="1"/>
        <end position="24"/>
    </location>
</feature>
<sequence>MLETTTGGTLSVTGKISEGSPEPCTSSEPLIMDILIAFVVKQTLGIPILHFVGIHKCEHVFELFYGFLV</sequence>
<dbReference type="EMBL" id="JARK01000013">
    <property type="protein sequence ID" value="EYC45916.1"/>
    <property type="molecule type" value="Genomic_DNA"/>
</dbReference>
<dbReference type="Proteomes" id="UP000024635">
    <property type="component" value="Unassembled WGS sequence"/>
</dbReference>
<evidence type="ECO:0000313" key="3">
    <source>
        <dbReference type="Proteomes" id="UP000024635"/>
    </source>
</evidence>
<evidence type="ECO:0000313" key="2">
    <source>
        <dbReference type="EMBL" id="EYC45916.1"/>
    </source>
</evidence>
<dbReference type="OrthoDB" id="5776386at2759"/>
<gene>
    <name evidence="2" type="primary">Acey_s0413.g1007</name>
    <name evidence="2" type="ORF">Y032_0413g1007</name>
</gene>
<comment type="caution">
    <text evidence="2">The sequence shown here is derived from an EMBL/GenBank/DDBJ whole genome shotgun (WGS) entry which is preliminary data.</text>
</comment>
<organism evidence="2 3">
    <name type="scientific">Ancylostoma ceylanicum</name>
    <dbReference type="NCBI Taxonomy" id="53326"/>
    <lineage>
        <taxon>Eukaryota</taxon>
        <taxon>Metazoa</taxon>
        <taxon>Ecdysozoa</taxon>
        <taxon>Nematoda</taxon>
        <taxon>Chromadorea</taxon>
        <taxon>Rhabditida</taxon>
        <taxon>Rhabditina</taxon>
        <taxon>Rhabditomorpha</taxon>
        <taxon>Strongyloidea</taxon>
        <taxon>Ancylostomatidae</taxon>
        <taxon>Ancylostomatinae</taxon>
        <taxon>Ancylostoma</taxon>
    </lineage>
</organism>
<protein>
    <submittedName>
        <fullName evidence="2">Uncharacterized protein</fullName>
    </submittedName>
</protein>
<feature type="compositionally biased region" description="Polar residues" evidence="1">
    <location>
        <begin position="1"/>
        <end position="14"/>
    </location>
</feature>
<keyword evidence="3" id="KW-1185">Reference proteome</keyword>
<proteinExistence type="predicted"/>
<evidence type="ECO:0000256" key="1">
    <source>
        <dbReference type="SAM" id="MobiDB-lite"/>
    </source>
</evidence>